<evidence type="ECO:0000313" key="8">
    <source>
        <dbReference type="Proteomes" id="UP000042527"/>
    </source>
</evidence>
<evidence type="ECO:0000313" key="7">
    <source>
        <dbReference type="EMBL" id="QEJ97768.1"/>
    </source>
</evidence>
<evidence type="ECO:0000256" key="2">
    <source>
        <dbReference type="ARBA" id="ARBA00022723"/>
    </source>
</evidence>
<dbReference type="Proteomes" id="UP000323594">
    <property type="component" value="Chromosome"/>
</dbReference>
<keyword evidence="4" id="KW-0862">Zinc</keyword>
<protein>
    <submittedName>
        <fullName evidence="7">MBL fold metallo-hydrolase</fullName>
    </submittedName>
    <submittedName>
        <fullName evidence="6">Metallo-beta-lactamase domain protein</fullName>
    </submittedName>
</protein>
<dbReference type="Proteomes" id="UP000042527">
    <property type="component" value="Unassembled WGS sequence"/>
</dbReference>
<dbReference type="PANTHER" id="PTHR46233:SF3">
    <property type="entry name" value="HYDROXYACYLGLUTATHIONE HYDROLASE GLOC"/>
    <property type="match status" value="1"/>
</dbReference>
<dbReference type="SMART" id="SM00849">
    <property type="entry name" value="Lactamase_B"/>
    <property type="match status" value="1"/>
</dbReference>
<accession>A0A0B7H2C0</accession>
<dbReference type="SUPFAM" id="SSF56281">
    <property type="entry name" value="Metallo-hydrolase/oxidoreductase"/>
    <property type="match status" value="1"/>
</dbReference>
<dbReference type="InterPro" id="IPR051453">
    <property type="entry name" value="MBL_Glyoxalase_II"/>
</dbReference>
<comment type="cofactor">
    <cofactor evidence="1">
        <name>Zn(2+)</name>
        <dbReference type="ChEBI" id="CHEBI:29105"/>
    </cofactor>
</comment>
<dbReference type="CDD" id="cd06262">
    <property type="entry name" value="metallo-hydrolase-like_MBL-fold"/>
    <property type="match status" value="1"/>
</dbReference>
<proteinExistence type="predicted"/>
<dbReference type="EMBL" id="CP042817">
    <property type="protein sequence ID" value="QEJ97768.1"/>
    <property type="molecule type" value="Genomic_DNA"/>
</dbReference>
<organism evidence="6 8">
    <name type="scientific">Treponema phagedenis</name>
    <dbReference type="NCBI Taxonomy" id="162"/>
    <lineage>
        <taxon>Bacteria</taxon>
        <taxon>Pseudomonadati</taxon>
        <taxon>Spirochaetota</taxon>
        <taxon>Spirochaetia</taxon>
        <taxon>Spirochaetales</taxon>
        <taxon>Treponemataceae</taxon>
        <taxon>Treponema</taxon>
    </lineage>
</organism>
<dbReference type="GeneID" id="57753645"/>
<dbReference type="RefSeq" id="WP_002698960.1">
    <property type="nucleotide sequence ID" value="NZ_CDNC01000048.1"/>
</dbReference>
<dbReference type="Gene3D" id="3.60.15.10">
    <property type="entry name" value="Ribonuclease Z/Hydroxyacylglutathione hydrolase-like"/>
    <property type="match status" value="1"/>
</dbReference>
<reference evidence="7 9" key="3">
    <citation type="submission" date="2019-08" db="EMBL/GenBank/DDBJ databases">
        <authorList>
            <person name="Kuhnert P."/>
        </authorList>
    </citation>
    <scope>NUCLEOTIDE SEQUENCE [LARGE SCALE GENOMIC DNA]</scope>
    <source>
        <strain evidence="7 9">B36.5</strain>
    </source>
</reference>
<dbReference type="OrthoDB" id="358818at2"/>
<gene>
    <name evidence="7" type="ORF">FUT82_07000</name>
    <name evidence="6" type="ORF">TPHV1_60084</name>
</gene>
<evidence type="ECO:0000313" key="6">
    <source>
        <dbReference type="EMBL" id="CEM63096.1"/>
    </source>
</evidence>
<dbReference type="InterPro" id="IPR036866">
    <property type="entry name" value="RibonucZ/Hydroxyglut_hydro"/>
</dbReference>
<dbReference type="AlphaFoldDB" id="A0A0B7H2C0"/>
<dbReference type="GO" id="GO:0016787">
    <property type="term" value="F:hydrolase activity"/>
    <property type="evidence" value="ECO:0007669"/>
    <property type="project" value="UniProtKB-KW"/>
</dbReference>
<dbReference type="Pfam" id="PF00753">
    <property type="entry name" value="Lactamase_B"/>
    <property type="match status" value="1"/>
</dbReference>
<keyword evidence="2" id="KW-0479">Metal-binding</keyword>
<reference evidence="8" key="1">
    <citation type="submission" date="2015-01" db="EMBL/GenBank/DDBJ databases">
        <authorList>
            <person name="Manzoor Shahid"/>
            <person name="Zubair Saima"/>
        </authorList>
    </citation>
    <scope>NUCLEOTIDE SEQUENCE [LARGE SCALE GENOMIC DNA]</scope>
    <source>
        <strain evidence="8">V1</strain>
    </source>
</reference>
<reference evidence="6" key="2">
    <citation type="submission" date="2015-01" db="EMBL/GenBank/DDBJ databases">
        <authorList>
            <person name="Xiang T."/>
            <person name="Song Y."/>
            <person name="Huang L."/>
            <person name="Wang B."/>
            <person name="Wu P."/>
        </authorList>
    </citation>
    <scope>NUCLEOTIDE SEQUENCE [LARGE SCALE GENOMIC DNA]</scope>
    <source>
        <strain evidence="6">V1</strain>
    </source>
</reference>
<name>A0A0B7H2C0_TREPH</name>
<dbReference type="GO" id="GO:0046872">
    <property type="term" value="F:metal ion binding"/>
    <property type="evidence" value="ECO:0007669"/>
    <property type="project" value="UniProtKB-KW"/>
</dbReference>
<dbReference type="PANTHER" id="PTHR46233">
    <property type="entry name" value="HYDROXYACYLGLUTATHIONE HYDROLASE GLOC"/>
    <property type="match status" value="1"/>
</dbReference>
<evidence type="ECO:0000313" key="9">
    <source>
        <dbReference type="Proteomes" id="UP000323594"/>
    </source>
</evidence>
<keyword evidence="8" id="KW-1185">Reference proteome</keyword>
<dbReference type="EMBL" id="CDNC01000048">
    <property type="protein sequence ID" value="CEM63096.1"/>
    <property type="molecule type" value="Genomic_DNA"/>
</dbReference>
<keyword evidence="3" id="KW-0378">Hydrolase</keyword>
<evidence type="ECO:0000256" key="1">
    <source>
        <dbReference type="ARBA" id="ARBA00001947"/>
    </source>
</evidence>
<evidence type="ECO:0000256" key="4">
    <source>
        <dbReference type="ARBA" id="ARBA00022833"/>
    </source>
</evidence>
<sequence>MKIYFHYSIGSFTNSYLVGNEKTSEAIMVDPGRITTEIIHNIEKNNFSLRAVFITHCHATYYDHGLQTIMNVYQPEVFAADTEVDTIKTSVLRGDGLIERAGFTIEYFSVPGYSPDSYMFKIQNVLFTGDSLSAGMIGETANIYAGKNLLKNLHTKILCQDENIILFHGHGPPSSLKSELLYNDELHYPYVSLQPQG</sequence>
<evidence type="ECO:0000259" key="5">
    <source>
        <dbReference type="SMART" id="SM00849"/>
    </source>
</evidence>
<dbReference type="InterPro" id="IPR001279">
    <property type="entry name" value="Metallo-B-lactamas"/>
</dbReference>
<feature type="domain" description="Metallo-beta-lactamase" evidence="5">
    <location>
        <begin position="12"/>
        <end position="170"/>
    </location>
</feature>
<evidence type="ECO:0000256" key="3">
    <source>
        <dbReference type="ARBA" id="ARBA00022801"/>
    </source>
</evidence>